<name>A0ABW3PUY1_9BACL</name>
<protein>
    <submittedName>
        <fullName evidence="2">Uncharacterized protein</fullName>
    </submittedName>
</protein>
<reference evidence="3" key="1">
    <citation type="journal article" date="2019" name="Int. J. Syst. Evol. Microbiol.">
        <title>The Global Catalogue of Microorganisms (GCM) 10K type strain sequencing project: providing services to taxonomists for standard genome sequencing and annotation.</title>
        <authorList>
            <consortium name="The Broad Institute Genomics Platform"/>
            <consortium name="The Broad Institute Genome Sequencing Center for Infectious Disease"/>
            <person name="Wu L."/>
            <person name="Ma J."/>
        </authorList>
    </citation>
    <scope>NUCLEOTIDE SEQUENCE [LARGE SCALE GENOMIC DNA]</scope>
    <source>
        <strain evidence="3">CCUG 53519</strain>
    </source>
</reference>
<organism evidence="2 3">
    <name type="scientific">Paenibacillus provencensis</name>
    <dbReference type="NCBI Taxonomy" id="441151"/>
    <lineage>
        <taxon>Bacteria</taxon>
        <taxon>Bacillati</taxon>
        <taxon>Bacillota</taxon>
        <taxon>Bacilli</taxon>
        <taxon>Bacillales</taxon>
        <taxon>Paenibacillaceae</taxon>
        <taxon>Paenibacillus</taxon>
    </lineage>
</organism>
<dbReference type="RefSeq" id="WP_379292598.1">
    <property type="nucleotide sequence ID" value="NZ_JBHTKX010000001.1"/>
</dbReference>
<proteinExistence type="predicted"/>
<feature type="region of interest" description="Disordered" evidence="1">
    <location>
        <begin position="40"/>
        <end position="100"/>
    </location>
</feature>
<evidence type="ECO:0000313" key="3">
    <source>
        <dbReference type="Proteomes" id="UP001597169"/>
    </source>
</evidence>
<accession>A0ABW3PUY1</accession>
<feature type="compositionally biased region" description="Basic and acidic residues" evidence="1">
    <location>
        <begin position="263"/>
        <end position="278"/>
    </location>
</feature>
<gene>
    <name evidence="2" type="ORF">ACFQ3J_08440</name>
</gene>
<feature type="region of interest" description="Disordered" evidence="1">
    <location>
        <begin position="232"/>
        <end position="288"/>
    </location>
</feature>
<feature type="compositionally biased region" description="Basic residues" evidence="1">
    <location>
        <begin position="176"/>
        <end position="188"/>
    </location>
</feature>
<comment type="caution">
    <text evidence="2">The sequence shown here is derived from an EMBL/GenBank/DDBJ whole genome shotgun (WGS) entry which is preliminary data.</text>
</comment>
<evidence type="ECO:0000256" key="1">
    <source>
        <dbReference type="SAM" id="MobiDB-lite"/>
    </source>
</evidence>
<dbReference type="Proteomes" id="UP001597169">
    <property type="component" value="Unassembled WGS sequence"/>
</dbReference>
<feature type="compositionally biased region" description="Basic residues" evidence="1">
    <location>
        <begin position="81"/>
        <end position="93"/>
    </location>
</feature>
<feature type="region of interest" description="Disordered" evidence="1">
    <location>
        <begin position="324"/>
        <end position="349"/>
    </location>
</feature>
<dbReference type="EMBL" id="JBHTKX010000001">
    <property type="protein sequence ID" value="MFD1128198.1"/>
    <property type="molecule type" value="Genomic_DNA"/>
</dbReference>
<keyword evidence="3" id="KW-1185">Reference proteome</keyword>
<evidence type="ECO:0000313" key="2">
    <source>
        <dbReference type="EMBL" id="MFD1128198.1"/>
    </source>
</evidence>
<feature type="region of interest" description="Disordered" evidence="1">
    <location>
        <begin position="137"/>
        <end position="195"/>
    </location>
</feature>
<sequence>MREEELLFTYWSAASAERAKSGEEAKCAYLPLEFTIRVESEEIQGQEGSEPDSPSERPQQHSHHHRSSQFPLNLKKQTTSLRRRKGSRPPSHTHKVERGRIALYARSAASAERAKSGGEAKRAYLLLEFTIRVESEEIQGQEGSEPDSPSERPQQHSHHHRSSQFPLNLKKQTTSLRRRKGSRPPSHTHKVERGRIALYARSAASAERAKSGGEAKRAYLLLEFTIRVESEEIQGQEGSEPDSPSERPQQHSHHHRSSTVSPELKETDDFHKPKERKPSPPLKPTRLREEELHFTQGVQHQAERAKSGEEAKRAYLPLEFTIRVESEEIQGQEGSEPDSPSEHPQQYSYHHRTTHTIIAALISSYRTHAH</sequence>